<organism evidence="1 2">
    <name type="scientific">Aphis craccivora</name>
    <name type="common">Cowpea aphid</name>
    <dbReference type="NCBI Taxonomy" id="307492"/>
    <lineage>
        <taxon>Eukaryota</taxon>
        <taxon>Metazoa</taxon>
        <taxon>Ecdysozoa</taxon>
        <taxon>Arthropoda</taxon>
        <taxon>Hexapoda</taxon>
        <taxon>Insecta</taxon>
        <taxon>Pterygota</taxon>
        <taxon>Neoptera</taxon>
        <taxon>Paraneoptera</taxon>
        <taxon>Hemiptera</taxon>
        <taxon>Sternorrhyncha</taxon>
        <taxon>Aphidomorpha</taxon>
        <taxon>Aphidoidea</taxon>
        <taxon>Aphididae</taxon>
        <taxon>Aphidini</taxon>
        <taxon>Aphis</taxon>
        <taxon>Aphis</taxon>
    </lineage>
</organism>
<dbReference type="AlphaFoldDB" id="A0A6G0X5I3"/>
<gene>
    <name evidence="1" type="ORF">FWK35_00020365</name>
</gene>
<reference evidence="1 2" key="1">
    <citation type="submission" date="2019-08" db="EMBL/GenBank/DDBJ databases">
        <title>Whole genome of Aphis craccivora.</title>
        <authorList>
            <person name="Voronova N.V."/>
            <person name="Shulinski R.S."/>
            <person name="Bandarenka Y.V."/>
            <person name="Zhorov D.G."/>
            <person name="Warner D."/>
        </authorList>
    </citation>
    <scope>NUCLEOTIDE SEQUENCE [LARGE SCALE GENOMIC DNA]</scope>
    <source>
        <strain evidence="1">180601</strain>
        <tissue evidence="1">Whole Body</tissue>
    </source>
</reference>
<sequence>MCVSSILVQIDYSQPNTFIESHDIPSRSIIVNDDIFSNNINIDDIFTFSLSNINFDDNNVEIYDYYNLQNESCSSDSNDEYSTNSNNILYDNQCLIIKLIANWTIEHIGARTVLKTPNKPNKIQTI</sequence>
<proteinExistence type="predicted"/>
<dbReference type="EMBL" id="VUJU01008127">
    <property type="protein sequence ID" value="KAF0735214.1"/>
    <property type="molecule type" value="Genomic_DNA"/>
</dbReference>
<protein>
    <submittedName>
        <fullName evidence="1">Uncharacterized protein</fullName>
    </submittedName>
</protein>
<comment type="caution">
    <text evidence="1">The sequence shown here is derived from an EMBL/GenBank/DDBJ whole genome shotgun (WGS) entry which is preliminary data.</text>
</comment>
<evidence type="ECO:0000313" key="2">
    <source>
        <dbReference type="Proteomes" id="UP000478052"/>
    </source>
</evidence>
<keyword evidence="2" id="KW-1185">Reference proteome</keyword>
<name>A0A6G0X5I3_APHCR</name>
<accession>A0A6G0X5I3</accession>
<evidence type="ECO:0000313" key="1">
    <source>
        <dbReference type="EMBL" id="KAF0735214.1"/>
    </source>
</evidence>
<dbReference type="Proteomes" id="UP000478052">
    <property type="component" value="Unassembled WGS sequence"/>
</dbReference>